<feature type="transmembrane region" description="Helical" evidence="7">
    <location>
        <begin position="437"/>
        <end position="458"/>
    </location>
</feature>
<feature type="transmembrane region" description="Helical" evidence="7">
    <location>
        <begin position="342"/>
        <end position="362"/>
    </location>
</feature>
<dbReference type="EMBL" id="CP120629">
    <property type="protein sequence ID" value="WEW59344.1"/>
    <property type="molecule type" value="Genomic_DNA"/>
</dbReference>
<dbReference type="InterPro" id="IPR011701">
    <property type="entry name" value="MFS"/>
</dbReference>
<keyword evidence="5 7" id="KW-0472">Membrane</keyword>
<feature type="transmembrane region" description="Helical" evidence="7">
    <location>
        <begin position="405"/>
        <end position="425"/>
    </location>
</feature>
<comment type="subcellular location">
    <subcellularLocation>
        <location evidence="1">Membrane</location>
        <topology evidence="1">Multi-pass membrane protein</topology>
    </subcellularLocation>
</comment>
<feature type="transmembrane region" description="Helical" evidence="7">
    <location>
        <begin position="203"/>
        <end position="225"/>
    </location>
</feature>
<evidence type="ECO:0000256" key="6">
    <source>
        <dbReference type="SAM" id="MobiDB-lite"/>
    </source>
</evidence>
<feature type="transmembrane region" description="Helical" evidence="7">
    <location>
        <begin position="104"/>
        <end position="124"/>
    </location>
</feature>
<evidence type="ECO:0000313" key="9">
    <source>
        <dbReference type="Proteomes" id="UP001219355"/>
    </source>
</evidence>
<feature type="transmembrane region" description="Helical" evidence="7">
    <location>
        <begin position="171"/>
        <end position="191"/>
    </location>
</feature>
<protein>
    <recommendedName>
        <fullName evidence="10">Major facilitator superfamily (MFS) profile domain-containing protein</fullName>
    </recommendedName>
</protein>
<keyword evidence="4 7" id="KW-1133">Transmembrane helix</keyword>
<keyword evidence="2" id="KW-0813">Transport</keyword>
<gene>
    <name evidence="8" type="ORF">PRK78_004814</name>
</gene>
<accession>A0AAF0DJA9</accession>
<dbReference type="Gene3D" id="1.20.1250.20">
    <property type="entry name" value="MFS general substrate transporter like domains"/>
    <property type="match status" value="3"/>
</dbReference>
<organism evidence="8 9">
    <name type="scientific">Emydomyces testavorans</name>
    <dbReference type="NCBI Taxonomy" id="2070801"/>
    <lineage>
        <taxon>Eukaryota</taxon>
        <taxon>Fungi</taxon>
        <taxon>Dikarya</taxon>
        <taxon>Ascomycota</taxon>
        <taxon>Pezizomycotina</taxon>
        <taxon>Eurotiomycetes</taxon>
        <taxon>Eurotiomycetidae</taxon>
        <taxon>Onygenales</taxon>
        <taxon>Nannizziopsiaceae</taxon>
        <taxon>Emydomyces</taxon>
    </lineage>
</organism>
<evidence type="ECO:0000313" key="8">
    <source>
        <dbReference type="EMBL" id="WEW59344.1"/>
    </source>
</evidence>
<dbReference type="FunFam" id="1.20.1250.20:FF:000013">
    <property type="entry name" value="MFS general substrate transporter"/>
    <property type="match status" value="1"/>
</dbReference>
<feature type="transmembrane region" description="Helical" evidence="7">
    <location>
        <begin position="130"/>
        <end position="150"/>
    </location>
</feature>
<reference evidence="8" key="1">
    <citation type="submission" date="2023-03" db="EMBL/GenBank/DDBJ databases">
        <title>Emydomyces testavorans Genome Sequence.</title>
        <authorList>
            <person name="Hoyer L."/>
        </authorList>
    </citation>
    <scope>NUCLEOTIDE SEQUENCE</scope>
    <source>
        <strain evidence="8">16-2883</strain>
    </source>
</reference>
<feature type="transmembrane region" description="Helical" evidence="7">
    <location>
        <begin position="65"/>
        <end position="83"/>
    </location>
</feature>
<feature type="transmembrane region" description="Helical" evidence="7">
    <location>
        <begin position="276"/>
        <end position="295"/>
    </location>
</feature>
<evidence type="ECO:0000256" key="5">
    <source>
        <dbReference type="ARBA" id="ARBA00023136"/>
    </source>
</evidence>
<dbReference type="PANTHER" id="PTHR43791:SF18">
    <property type="entry name" value="NICOTINIC ACID TRANSPORTER TNA1, PUTATIVE (AFU_ORTHOLOGUE AFUA_3G03820)-RELATED"/>
    <property type="match status" value="1"/>
</dbReference>
<name>A0AAF0DJA9_9EURO</name>
<evidence type="ECO:0000256" key="2">
    <source>
        <dbReference type="ARBA" id="ARBA00022448"/>
    </source>
</evidence>
<dbReference type="AlphaFoldDB" id="A0AAF0DJA9"/>
<keyword evidence="3 7" id="KW-0812">Transmembrane</keyword>
<feature type="region of interest" description="Disordered" evidence="6">
    <location>
        <begin position="1"/>
        <end position="44"/>
    </location>
</feature>
<dbReference type="Proteomes" id="UP001219355">
    <property type="component" value="Chromosome 3"/>
</dbReference>
<dbReference type="InterPro" id="IPR036259">
    <property type="entry name" value="MFS_trans_sf"/>
</dbReference>
<evidence type="ECO:0008006" key="10">
    <source>
        <dbReference type="Google" id="ProtNLM"/>
    </source>
</evidence>
<feature type="transmembrane region" description="Helical" evidence="7">
    <location>
        <begin position="374"/>
        <end position="393"/>
    </location>
</feature>
<dbReference type="PANTHER" id="PTHR43791">
    <property type="entry name" value="PERMEASE-RELATED"/>
    <property type="match status" value="1"/>
</dbReference>
<feature type="transmembrane region" description="Helical" evidence="7">
    <location>
        <begin position="315"/>
        <end position="335"/>
    </location>
</feature>
<dbReference type="GO" id="GO:0016020">
    <property type="term" value="C:membrane"/>
    <property type="evidence" value="ECO:0007669"/>
    <property type="project" value="UniProtKB-SubCell"/>
</dbReference>
<evidence type="ECO:0000256" key="7">
    <source>
        <dbReference type="SAM" id="Phobius"/>
    </source>
</evidence>
<sequence length="500" mass="55365">MSSVSHPASESKAEDKNVLSEKGRDDLTIASDEPKVDDLEEARRTVEDYSPEEAKRILRKIDYRLIPLLAVLYLLAFIDRGNIANAKIAGMEKDLNLQGSQYNVALTLFFVPYGLFEVPSNIILKILRPSVWIAIMMFCWGTVMTLMGVISNYQGLLATRWFLGVTERRMAVFYAAASLSGAFSGLLAFAIEKMNGVGNYAGWRWIFILEGLLPVALAGAVWRILPDSPEKARFLTKPEREFVVNRLALETGSGHGKVTNSDKIQFSHIVAAFKEWKIWCTIVIFWANTIGTYGFTATVPTVIADLGYTAAHAQLLTIPIYVVAMIATLVFAFVSDRYQQRTPFIIAGYVVAVLGFTSQLAIPHPKFPGLTYGMLFLVAAGLYAPFISIVCLIGNNLAPSSKRAVGMALLISIGNWGGIAGSNIYRASEKPKYPTGFGVSLAMSVIAIMMAFVLRRAYRKLNDERDRLLAQEGEDVIRARYTSQELLDLGDLSPFFRYTL</sequence>
<evidence type="ECO:0000256" key="1">
    <source>
        <dbReference type="ARBA" id="ARBA00004141"/>
    </source>
</evidence>
<proteinExistence type="predicted"/>
<feature type="compositionally biased region" description="Basic and acidic residues" evidence="6">
    <location>
        <begin position="9"/>
        <end position="44"/>
    </location>
</feature>
<keyword evidence="9" id="KW-1185">Reference proteome</keyword>
<dbReference type="SUPFAM" id="SSF103473">
    <property type="entry name" value="MFS general substrate transporter"/>
    <property type="match status" value="1"/>
</dbReference>
<dbReference type="GO" id="GO:0022857">
    <property type="term" value="F:transmembrane transporter activity"/>
    <property type="evidence" value="ECO:0007669"/>
    <property type="project" value="InterPro"/>
</dbReference>
<evidence type="ECO:0000256" key="4">
    <source>
        <dbReference type="ARBA" id="ARBA00022989"/>
    </source>
</evidence>
<dbReference type="Pfam" id="PF07690">
    <property type="entry name" value="MFS_1"/>
    <property type="match status" value="1"/>
</dbReference>
<evidence type="ECO:0000256" key="3">
    <source>
        <dbReference type="ARBA" id="ARBA00022692"/>
    </source>
</evidence>
<dbReference type="FunFam" id="1.20.1250.20:FF:000018">
    <property type="entry name" value="MFS transporter permease"/>
    <property type="match status" value="1"/>
</dbReference>